<evidence type="ECO:0000313" key="4">
    <source>
        <dbReference type="Proteomes" id="UP000000314"/>
    </source>
</evidence>
<dbReference type="HOGENOM" id="CLU_034963_2_0_1"/>
<dbReference type="PANTHER" id="PTHR12419">
    <property type="entry name" value="OTU DOMAIN CONTAINING PROTEIN"/>
    <property type="match status" value="1"/>
</dbReference>
<feature type="region of interest" description="Disordered" evidence="1">
    <location>
        <begin position="53"/>
        <end position="82"/>
    </location>
</feature>
<dbReference type="AlphaFoldDB" id="C4QXB0"/>
<dbReference type="CDD" id="cd22762">
    <property type="entry name" value="OTU_fungi_OTU2-like"/>
    <property type="match status" value="1"/>
</dbReference>
<dbReference type="GO" id="GO:0004843">
    <property type="term" value="F:cysteine-type deubiquitinase activity"/>
    <property type="evidence" value="ECO:0007669"/>
    <property type="project" value="TreeGrafter"/>
</dbReference>
<dbReference type="OrthoDB" id="415023at2759"/>
<dbReference type="Proteomes" id="UP000000314">
    <property type="component" value="Chromosome 1"/>
</dbReference>
<sequence>MTMSTEDIIARHRKEKRDQIALITRMKKQSTKSTKKEIMKQCSLLEEELQARHKKELGECKTENSVERSSEPTDEKSNGGELFSPEKLLSMMTLKQQGTPSENQGNATVPKRKRNRQKDRLARREVAIKEMQAAAAKEANLQTNFKEIELNNISQLCQVAHLEPYDIRPDGHCLFASIKDQLEVRHKIENISIQDLRSLAASHIKNDPETYTPFLFDENTMKIRDIDDYANELETTALWGGDMEILALSKEFDCPISVMISGRPIHLVNADGSKEELKLVYYRHAYGLGEHYNSLRDRSEIRESCIVEQEEKEAVDDGKSSS</sequence>
<feature type="compositionally biased region" description="Basic and acidic residues" evidence="1">
    <location>
        <begin position="56"/>
        <end position="78"/>
    </location>
</feature>
<dbReference type="STRING" id="644223.C4QXB0"/>
<dbReference type="eggNOG" id="KOG2606">
    <property type="taxonomic scope" value="Eukaryota"/>
</dbReference>
<evidence type="ECO:0000256" key="1">
    <source>
        <dbReference type="SAM" id="MobiDB-lite"/>
    </source>
</evidence>
<dbReference type="GO" id="GO:0016579">
    <property type="term" value="P:protein deubiquitination"/>
    <property type="evidence" value="ECO:0007669"/>
    <property type="project" value="TreeGrafter"/>
</dbReference>
<dbReference type="InterPro" id="IPR038765">
    <property type="entry name" value="Papain-like_cys_pep_sf"/>
</dbReference>
<dbReference type="Pfam" id="PF02338">
    <property type="entry name" value="OTU"/>
    <property type="match status" value="1"/>
</dbReference>
<dbReference type="Gene3D" id="3.90.70.80">
    <property type="match status" value="1"/>
</dbReference>
<dbReference type="PANTHER" id="PTHR12419:SF10">
    <property type="entry name" value="DEUBIQUITINASE OTUD6B"/>
    <property type="match status" value="1"/>
</dbReference>
<dbReference type="InterPro" id="IPR003323">
    <property type="entry name" value="OTU_dom"/>
</dbReference>
<dbReference type="GeneID" id="8197272"/>
<feature type="compositionally biased region" description="Polar residues" evidence="1">
    <location>
        <begin position="96"/>
        <end position="107"/>
    </location>
</feature>
<protein>
    <recommendedName>
        <fullName evidence="2">OTU domain-containing protein</fullName>
    </recommendedName>
</protein>
<accession>C4QXB0</accession>
<name>C4QXB0_KOMPG</name>
<evidence type="ECO:0000259" key="2">
    <source>
        <dbReference type="PROSITE" id="PS50802"/>
    </source>
</evidence>
<dbReference type="InterPro" id="IPR050704">
    <property type="entry name" value="Peptidase_C85-like"/>
</dbReference>
<evidence type="ECO:0000313" key="3">
    <source>
        <dbReference type="EMBL" id="CAY67883.1"/>
    </source>
</evidence>
<dbReference type="SMR" id="C4QXB0"/>
<organism evidence="3 4">
    <name type="scientific">Komagataella phaffii (strain GS115 / ATCC 20864)</name>
    <name type="common">Yeast</name>
    <name type="synonym">Pichia pastoris</name>
    <dbReference type="NCBI Taxonomy" id="644223"/>
    <lineage>
        <taxon>Eukaryota</taxon>
        <taxon>Fungi</taxon>
        <taxon>Dikarya</taxon>
        <taxon>Ascomycota</taxon>
        <taxon>Saccharomycotina</taxon>
        <taxon>Pichiomycetes</taxon>
        <taxon>Pichiales</taxon>
        <taxon>Pichiaceae</taxon>
        <taxon>Komagataella</taxon>
    </lineage>
</organism>
<dbReference type="EMBL" id="FN392319">
    <property type="protein sequence ID" value="CAY67883.1"/>
    <property type="molecule type" value="Genomic_DNA"/>
</dbReference>
<dbReference type="InterPro" id="IPR049771">
    <property type="entry name" value="OTU2-like_OTU"/>
</dbReference>
<dbReference type="InParanoid" id="C4QXB0"/>
<gene>
    <name evidence="3" type="ordered locus">PAS_chr1-4_0052</name>
</gene>
<dbReference type="RefSeq" id="XP_002490164.1">
    <property type="nucleotide sequence ID" value="XM_002490119.1"/>
</dbReference>
<feature type="region of interest" description="Disordered" evidence="1">
    <location>
        <begin position="1"/>
        <end position="38"/>
    </location>
</feature>
<reference evidence="3 4" key="1">
    <citation type="journal article" date="2009" name="Nat. Biotechnol.">
        <title>Genome sequence of the recombinant protein production host Pichia pastoris.</title>
        <authorList>
            <person name="De Schutter K."/>
            <person name="Lin Y.C."/>
            <person name="Tiels P."/>
            <person name="Van Hecke A."/>
            <person name="Glinka S."/>
            <person name="Weber-Lehmann J."/>
            <person name="Rouze P."/>
            <person name="Van de Peer Y."/>
            <person name="Callewaert N."/>
        </authorList>
    </citation>
    <scope>NUCLEOTIDE SEQUENCE [LARGE SCALE GENOMIC DNA]</scope>
    <source>
        <strain evidence="4">GS115 / ATCC 20864</strain>
    </source>
</reference>
<dbReference type="PROSITE" id="PS50802">
    <property type="entry name" value="OTU"/>
    <property type="match status" value="1"/>
</dbReference>
<dbReference type="OMA" id="YELGAHY"/>
<dbReference type="FunCoup" id="C4QXB0">
    <property type="interactions" value="694"/>
</dbReference>
<dbReference type="KEGG" id="ppa:PAS_chr1-4_0052"/>
<feature type="region of interest" description="Disordered" evidence="1">
    <location>
        <begin position="96"/>
        <end position="121"/>
    </location>
</feature>
<dbReference type="SUPFAM" id="SSF54001">
    <property type="entry name" value="Cysteine proteinases"/>
    <property type="match status" value="1"/>
</dbReference>
<feature type="domain" description="OTU" evidence="2">
    <location>
        <begin position="162"/>
        <end position="298"/>
    </location>
</feature>
<proteinExistence type="predicted"/>
<keyword evidence="4" id="KW-1185">Reference proteome</keyword>